<sequence>MATSSTNTPSKIKLPSGYEIPSIGFGTWTISSDEMDRALSAALEIGYRYIDTFLMFGNNVAIGQSLERFLQKGGKREELFVSARIPGFGNRPADVEKYLKLSLKNLRIDYLDMFMIGLPWGMAKDPARDENPDGFLMHENGTCVLEFDTDLVAIYEAMESLVDKGLVRSLGFSNMNESQILKIASKSRIKPSEVLIEGNIYRQMHDFKEHSKEYNFAITLHSPLGARPAKKMLASKKDPSTVPDPLQDPIVLEIANKYDKTPGQIILRHGVQQGFVVLPDCADESELESNFRIFDFELTQNELQQLNKLDRGDEGRLWDSYTLPGAFTKLGVIRGHYKTSYNQNRYAAFEGIPYALPPTGNRRFEVPVPIGPWYGEFVANKIADQCYSFKTGEYPSGKYLVGSEDCLYLDVYSPLKYDISLLPVIFYIQRDAFLEGTLIKDEKHYLIDHSVIYVSLNYRLGILGFLKTGDDIVSGNMGLKDQSLALRWNGISFSGTAFKCWAQTVHAREKAMKLGTAVDCPTDDTWSLVQCLKKCSARDLTRAVKLFLPWQAFSISPFAPVIEPPSPHAFITRAPAEIVRSGYYYDVPWITGVVNKEFLGATTGASHGDDVFMVLKNPSIVPTKGQRNMAMQKLLIQLWVSFARNGQPNLGVKWSEVNSLRGEFTNANFNFLHIGGPNDLKEYHSIEFVDRCF</sequence>
<evidence type="ECO:0000313" key="2">
    <source>
        <dbReference type="Proteomes" id="UP001239111"/>
    </source>
</evidence>
<dbReference type="Proteomes" id="UP001239111">
    <property type="component" value="Chromosome 3"/>
</dbReference>
<keyword evidence="2" id="KW-1185">Reference proteome</keyword>
<comment type="caution">
    <text evidence="1">The sequence shown here is derived from an EMBL/GenBank/DDBJ whole genome shotgun (WGS) entry which is preliminary data.</text>
</comment>
<protein>
    <submittedName>
        <fullName evidence="1">Uncharacterized protein</fullName>
    </submittedName>
</protein>
<name>A0ACC2NPG1_9HYME</name>
<dbReference type="EMBL" id="CM056743">
    <property type="protein sequence ID" value="KAJ8673085.1"/>
    <property type="molecule type" value="Genomic_DNA"/>
</dbReference>
<proteinExistence type="predicted"/>
<gene>
    <name evidence="1" type="ORF">QAD02_004346</name>
</gene>
<evidence type="ECO:0000313" key="1">
    <source>
        <dbReference type="EMBL" id="KAJ8673085.1"/>
    </source>
</evidence>
<organism evidence="1 2">
    <name type="scientific">Eretmocerus hayati</name>
    <dbReference type="NCBI Taxonomy" id="131215"/>
    <lineage>
        <taxon>Eukaryota</taxon>
        <taxon>Metazoa</taxon>
        <taxon>Ecdysozoa</taxon>
        <taxon>Arthropoda</taxon>
        <taxon>Hexapoda</taxon>
        <taxon>Insecta</taxon>
        <taxon>Pterygota</taxon>
        <taxon>Neoptera</taxon>
        <taxon>Endopterygota</taxon>
        <taxon>Hymenoptera</taxon>
        <taxon>Apocrita</taxon>
        <taxon>Proctotrupomorpha</taxon>
        <taxon>Chalcidoidea</taxon>
        <taxon>Aphelinidae</taxon>
        <taxon>Aphelininae</taxon>
        <taxon>Eretmocerus</taxon>
    </lineage>
</organism>
<accession>A0ACC2NPG1</accession>
<reference evidence="1" key="1">
    <citation type="submission" date="2023-04" db="EMBL/GenBank/DDBJ databases">
        <title>A chromosome-level genome assembly of the parasitoid wasp Eretmocerus hayati.</title>
        <authorList>
            <person name="Zhong Y."/>
            <person name="Liu S."/>
            <person name="Liu Y."/>
        </authorList>
    </citation>
    <scope>NUCLEOTIDE SEQUENCE</scope>
    <source>
        <strain evidence="1">ZJU_SS_LIU_2023</strain>
    </source>
</reference>